<keyword evidence="1" id="KW-0812">Transmembrane</keyword>
<organism evidence="2 3">
    <name type="scientific">Actinomyces weissii</name>
    <dbReference type="NCBI Taxonomy" id="675090"/>
    <lineage>
        <taxon>Bacteria</taxon>
        <taxon>Bacillati</taxon>
        <taxon>Actinomycetota</taxon>
        <taxon>Actinomycetes</taxon>
        <taxon>Actinomycetales</taxon>
        <taxon>Actinomycetaceae</taxon>
        <taxon>Actinomyces</taxon>
    </lineage>
</organism>
<keyword evidence="1" id="KW-0472">Membrane</keyword>
<dbReference type="EMBL" id="CP066802">
    <property type="protein sequence ID" value="QQM68308.1"/>
    <property type="molecule type" value="Genomic_DNA"/>
</dbReference>
<keyword evidence="3" id="KW-1185">Reference proteome</keyword>
<protein>
    <recommendedName>
        <fullName evidence="4">EcsC family protein</fullName>
    </recommendedName>
</protein>
<evidence type="ECO:0000313" key="2">
    <source>
        <dbReference type="EMBL" id="QQM68308.1"/>
    </source>
</evidence>
<feature type="transmembrane region" description="Helical" evidence="1">
    <location>
        <begin position="58"/>
        <end position="82"/>
    </location>
</feature>
<sequence>MSTRGAQMASNIEAALDKALAVPATRVSDRVARMRAEHPWATTAELEEMAARRFRRDAGLTSGAVGASAALPAVGTGAATALTVGQTGVFLAAAVTYVLTVAELHGLRVVDPERRRALVLSALLGQQGAEAIQGQLGLSTLFWAAQMLAQMPLPTVRSVNTQLAKRLAKRHAAKAGALALGRLLPFGIGAVIGWSGGRALANQVIEGTTAALGPAKLLEETPEVITV</sequence>
<evidence type="ECO:0000256" key="1">
    <source>
        <dbReference type="SAM" id="Phobius"/>
    </source>
</evidence>
<reference evidence="2 3" key="1">
    <citation type="submission" date="2020-12" db="EMBL/GenBank/DDBJ databases">
        <authorList>
            <person name="Zhou J."/>
        </authorList>
    </citation>
    <scope>NUCLEOTIDE SEQUENCE [LARGE SCALE GENOMIC DNA]</scope>
    <source>
        <strain evidence="2 3">CCUG 61299</strain>
    </source>
</reference>
<dbReference type="AlphaFoldDB" id="A0A7T7S2H0"/>
<feature type="transmembrane region" description="Helical" evidence="1">
    <location>
        <begin position="88"/>
        <end position="107"/>
    </location>
</feature>
<keyword evidence="1" id="KW-1133">Transmembrane helix</keyword>
<evidence type="ECO:0008006" key="4">
    <source>
        <dbReference type="Google" id="ProtNLM"/>
    </source>
</evidence>
<gene>
    <name evidence="2" type="ORF">JG540_03305</name>
</gene>
<accession>A0A7T7S2H0</accession>
<dbReference type="KEGG" id="awe:JG540_03305"/>
<dbReference type="Proteomes" id="UP000595895">
    <property type="component" value="Chromosome"/>
</dbReference>
<evidence type="ECO:0000313" key="3">
    <source>
        <dbReference type="Proteomes" id="UP000595895"/>
    </source>
</evidence>
<proteinExistence type="predicted"/>
<name>A0A7T7S2H0_9ACTO</name>